<name>A0A8H3LUD8_9GLOM</name>
<comment type="caution">
    <text evidence="1">The sequence shown here is derived from an EMBL/GenBank/DDBJ whole genome shotgun (WGS) entry which is preliminary data.</text>
</comment>
<protein>
    <submittedName>
        <fullName evidence="1">Uncharacterized protein</fullName>
    </submittedName>
</protein>
<sequence length="88" mass="10245">MDENDLFSTLFDSLTSGKYSHYNIQVEVKSSTGLWVLVDERLEGKIILMKMLKFIHLKYGLIQNDIDASLFLPKNFPNTFTRLMNSRL</sequence>
<dbReference type="EMBL" id="BLAL01000210">
    <property type="protein sequence ID" value="GES92070.1"/>
    <property type="molecule type" value="Genomic_DNA"/>
</dbReference>
<organism evidence="1 2">
    <name type="scientific">Rhizophagus clarus</name>
    <dbReference type="NCBI Taxonomy" id="94130"/>
    <lineage>
        <taxon>Eukaryota</taxon>
        <taxon>Fungi</taxon>
        <taxon>Fungi incertae sedis</taxon>
        <taxon>Mucoromycota</taxon>
        <taxon>Glomeromycotina</taxon>
        <taxon>Glomeromycetes</taxon>
        <taxon>Glomerales</taxon>
        <taxon>Glomeraceae</taxon>
        <taxon>Rhizophagus</taxon>
    </lineage>
</organism>
<evidence type="ECO:0000313" key="1">
    <source>
        <dbReference type="EMBL" id="GES92070.1"/>
    </source>
</evidence>
<evidence type="ECO:0000313" key="2">
    <source>
        <dbReference type="Proteomes" id="UP000615446"/>
    </source>
</evidence>
<accession>A0A8H3LUD8</accession>
<dbReference type="AlphaFoldDB" id="A0A8H3LUD8"/>
<proteinExistence type="predicted"/>
<gene>
    <name evidence="1" type="ORF">RCL2_001886900</name>
</gene>
<dbReference type="Proteomes" id="UP000615446">
    <property type="component" value="Unassembled WGS sequence"/>
</dbReference>
<reference evidence="1" key="1">
    <citation type="submission" date="2019-10" db="EMBL/GenBank/DDBJ databases">
        <title>Conservation and host-specific expression of non-tandemly repeated heterogenous ribosome RNA gene in arbuscular mycorrhizal fungi.</title>
        <authorList>
            <person name="Maeda T."/>
            <person name="Kobayashi Y."/>
            <person name="Nakagawa T."/>
            <person name="Ezawa T."/>
            <person name="Yamaguchi K."/>
            <person name="Bino T."/>
            <person name="Nishimoto Y."/>
            <person name="Shigenobu S."/>
            <person name="Kawaguchi M."/>
        </authorList>
    </citation>
    <scope>NUCLEOTIDE SEQUENCE</scope>
    <source>
        <strain evidence="1">HR1</strain>
    </source>
</reference>